<name>A0ABU2NSV5_9ACTN</name>
<sequence length="151" mass="15911">MTDDRNLDEMNVIAPTGQIFSVHESVLSSRGRYSGYCAVSAGGDQVLSIVVEFMALGSFDAWKKKMGDDWVPPQGRSRLNAAGGGWTGPSDAAVFVPCTLANPSSMARDGGISVTVRTNDDDNYQEQVTTIVERAAKVAASSSGPCVTSTD</sequence>
<accession>A0ABU2NSV5</accession>
<evidence type="ECO:0000313" key="2">
    <source>
        <dbReference type="Proteomes" id="UP001183414"/>
    </source>
</evidence>
<reference evidence="2" key="1">
    <citation type="submission" date="2023-07" db="EMBL/GenBank/DDBJ databases">
        <title>30 novel species of actinomycetes from the DSMZ collection.</title>
        <authorList>
            <person name="Nouioui I."/>
        </authorList>
    </citation>
    <scope>NUCLEOTIDE SEQUENCE [LARGE SCALE GENOMIC DNA]</scope>
    <source>
        <strain evidence="2">DSM 42041</strain>
    </source>
</reference>
<comment type="caution">
    <text evidence="1">The sequence shown here is derived from an EMBL/GenBank/DDBJ whole genome shotgun (WGS) entry which is preliminary data.</text>
</comment>
<evidence type="ECO:0000313" key="1">
    <source>
        <dbReference type="EMBL" id="MDT0380064.1"/>
    </source>
</evidence>
<dbReference type="EMBL" id="JAVREQ010000012">
    <property type="protein sequence ID" value="MDT0380064.1"/>
    <property type="molecule type" value="Genomic_DNA"/>
</dbReference>
<gene>
    <name evidence="1" type="ORF">RM572_14980</name>
</gene>
<organism evidence="1 2">
    <name type="scientific">Streptomyces hazeniae</name>
    <dbReference type="NCBI Taxonomy" id="3075538"/>
    <lineage>
        <taxon>Bacteria</taxon>
        <taxon>Bacillati</taxon>
        <taxon>Actinomycetota</taxon>
        <taxon>Actinomycetes</taxon>
        <taxon>Kitasatosporales</taxon>
        <taxon>Streptomycetaceae</taxon>
        <taxon>Streptomyces</taxon>
    </lineage>
</organism>
<evidence type="ECO:0008006" key="3">
    <source>
        <dbReference type="Google" id="ProtNLM"/>
    </source>
</evidence>
<proteinExistence type="predicted"/>
<keyword evidence="2" id="KW-1185">Reference proteome</keyword>
<dbReference type="RefSeq" id="WP_311673838.1">
    <property type="nucleotide sequence ID" value="NZ_JAVREQ010000012.1"/>
</dbReference>
<dbReference type="Proteomes" id="UP001183414">
    <property type="component" value="Unassembled WGS sequence"/>
</dbReference>
<protein>
    <recommendedName>
        <fullName evidence="3">DUF3558 domain-containing protein</fullName>
    </recommendedName>
</protein>